<dbReference type="InterPro" id="IPR006638">
    <property type="entry name" value="Elp3/MiaA/NifB-like_rSAM"/>
</dbReference>
<dbReference type="GO" id="GO:0046872">
    <property type="term" value="F:metal ion binding"/>
    <property type="evidence" value="ECO:0007669"/>
    <property type="project" value="UniProtKB-KW"/>
</dbReference>
<dbReference type="InterPro" id="IPR051198">
    <property type="entry name" value="BchE-like"/>
</dbReference>
<comment type="caution">
    <text evidence="9">The sequence shown here is derived from an EMBL/GenBank/DDBJ whole genome shotgun (WGS) entry which is preliminary data.</text>
</comment>
<dbReference type="InterPro" id="IPR058240">
    <property type="entry name" value="rSAM_sf"/>
</dbReference>
<protein>
    <recommendedName>
        <fullName evidence="8">Radical SAM core domain-containing protein</fullName>
    </recommendedName>
</protein>
<evidence type="ECO:0000256" key="4">
    <source>
        <dbReference type="ARBA" id="ARBA00022691"/>
    </source>
</evidence>
<dbReference type="SUPFAM" id="SSF102114">
    <property type="entry name" value="Radical SAM enzymes"/>
    <property type="match status" value="1"/>
</dbReference>
<evidence type="ECO:0000256" key="7">
    <source>
        <dbReference type="ARBA" id="ARBA00023014"/>
    </source>
</evidence>
<accession>A0A0F9R5W0</accession>
<proteinExistence type="predicted"/>
<dbReference type="SFLD" id="SFLDG01123">
    <property type="entry name" value="methyltransferase_(Class_B)"/>
    <property type="match status" value="1"/>
</dbReference>
<dbReference type="InterPro" id="IPR007197">
    <property type="entry name" value="rSAM"/>
</dbReference>
<keyword evidence="6" id="KW-0408">Iron</keyword>
<organism evidence="9">
    <name type="scientific">marine sediment metagenome</name>
    <dbReference type="NCBI Taxonomy" id="412755"/>
    <lineage>
        <taxon>unclassified sequences</taxon>
        <taxon>metagenomes</taxon>
        <taxon>ecological metagenomes</taxon>
    </lineage>
</organism>
<dbReference type="SFLD" id="SFLDS00029">
    <property type="entry name" value="Radical_SAM"/>
    <property type="match status" value="1"/>
</dbReference>
<dbReference type="Gene3D" id="3.20.20.70">
    <property type="entry name" value="Aldolase class I"/>
    <property type="match status" value="1"/>
</dbReference>
<dbReference type="EMBL" id="LAZR01003992">
    <property type="protein sequence ID" value="KKN12793.1"/>
    <property type="molecule type" value="Genomic_DNA"/>
</dbReference>
<name>A0A0F9R5W0_9ZZZZ</name>
<dbReference type="GO" id="GO:0051539">
    <property type="term" value="F:4 iron, 4 sulfur cluster binding"/>
    <property type="evidence" value="ECO:0007669"/>
    <property type="project" value="UniProtKB-KW"/>
</dbReference>
<keyword evidence="7" id="KW-0411">Iron-sulfur</keyword>
<dbReference type="SFLD" id="SFLDG01082">
    <property type="entry name" value="B12-binding_domain_containing"/>
    <property type="match status" value="1"/>
</dbReference>
<feature type="domain" description="Radical SAM core" evidence="8">
    <location>
        <begin position="148"/>
        <end position="376"/>
    </location>
</feature>
<evidence type="ECO:0000256" key="3">
    <source>
        <dbReference type="ARBA" id="ARBA00022679"/>
    </source>
</evidence>
<reference evidence="9" key="1">
    <citation type="journal article" date="2015" name="Nature">
        <title>Complex archaea that bridge the gap between prokaryotes and eukaryotes.</title>
        <authorList>
            <person name="Spang A."/>
            <person name="Saw J.H."/>
            <person name="Jorgensen S.L."/>
            <person name="Zaremba-Niedzwiedzka K."/>
            <person name="Martijn J."/>
            <person name="Lind A.E."/>
            <person name="van Eijk R."/>
            <person name="Schleper C."/>
            <person name="Guy L."/>
            <person name="Ettema T.J."/>
        </authorList>
    </citation>
    <scope>NUCLEOTIDE SEQUENCE</scope>
</reference>
<evidence type="ECO:0000256" key="5">
    <source>
        <dbReference type="ARBA" id="ARBA00022723"/>
    </source>
</evidence>
<keyword evidence="5" id="KW-0479">Metal-binding</keyword>
<dbReference type="PROSITE" id="PS51918">
    <property type="entry name" value="RADICAL_SAM"/>
    <property type="match status" value="1"/>
</dbReference>
<evidence type="ECO:0000256" key="6">
    <source>
        <dbReference type="ARBA" id="ARBA00023004"/>
    </source>
</evidence>
<gene>
    <name evidence="9" type="ORF">LCGC14_1012920</name>
</gene>
<dbReference type="PANTHER" id="PTHR43409">
    <property type="entry name" value="ANAEROBIC MAGNESIUM-PROTOPORPHYRIN IX MONOMETHYL ESTER CYCLASE-RELATED"/>
    <property type="match status" value="1"/>
</dbReference>
<comment type="cofactor">
    <cofactor evidence="1">
        <name>[4Fe-4S] cluster</name>
        <dbReference type="ChEBI" id="CHEBI:49883"/>
    </cofactor>
</comment>
<keyword evidence="2" id="KW-0489">Methyltransferase</keyword>
<evidence type="ECO:0000259" key="8">
    <source>
        <dbReference type="PROSITE" id="PS51918"/>
    </source>
</evidence>
<sequence length="431" mass="48975">MLIVNPNCKNPSPMAAIEPPIWCALLAGSLQSPLPLPYDAPGNTILDAELEGLSIDETVERIGLEPCVLVAMGANPSASSTPKMDVVNELRKRIPGAYMAGLHPAALRGRRIFKIPSPAKLKYLSPVIEIEDYSQYRAHNWHCLHDLNDRGNYAVIYTSFGCPFDCSYCNIHSLYKTRKVEFKRPAVVVEDIAYLVYYRGVRNIKIADELFVLNEEHVNAICDGLIERNYNLNMWAYARVDMVNPPLLEKMKKAGIDWLCYGFEAGDDSVLEGAGKNQTIEQMFAAAEMTHQAGINILGNFMFGLPDDNMRSMRATLDMAKELKCEWVNMYAAMAYPGSKLYEDTPKEHLPEKWADYGQYSRNSKPLPTKHLTSEEVLWFKDNAFREYFTNPDYQSMIRNKFGQQAVDHIKEMLEWRPRAKETHSLTPSLK</sequence>
<evidence type="ECO:0000256" key="1">
    <source>
        <dbReference type="ARBA" id="ARBA00001966"/>
    </source>
</evidence>
<dbReference type="Pfam" id="PF04055">
    <property type="entry name" value="Radical_SAM"/>
    <property type="match status" value="1"/>
</dbReference>
<dbReference type="GO" id="GO:0003824">
    <property type="term" value="F:catalytic activity"/>
    <property type="evidence" value="ECO:0007669"/>
    <property type="project" value="InterPro"/>
</dbReference>
<evidence type="ECO:0000313" key="9">
    <source>
        <dbReference type="EMBL" id="KKN12793.1"/>
    </source>
</evidence>
<dbReference type="SMART" id="SM00729">
    <property type="entry name" value="Elp3"/>
    <property type="match status" value="1"/>
</dbReference>
<dbReference type="PANTHER" id="PTHR43409:SF7">
    <property type="entry name" value="BLL1977 PROTEIN"/>
    <property type="match status" value="1"/>
</dbReference>
<evidence type="ECO:0000256" key="2">
    <source>
        <dbReference type="ARBA" id="ARBA00022603"/>
    </source>
</evidence>
<dbReference type="AlphaFoldDB" id="A0A0F9R5W0"/>
<keyword evidence="4" id="KW-0949">S-adenosyl-L-methionine</keyword>
<keyword evidence="3" id="KW-0808">Transferase</keyword>
<dbReference type="InterPro" id="IPR013785">
    <property type="entry name" value="Aldolase_TIM"/>
</dbReference>
<dbReference type="InterPro" id="IPR034466">
    <property type="entry name" value="Methyltransferase_Class_B"/>
</dbReference>